<organism evidence="1 2">
    <name type="scientific">Physocladia obscura</name>
    <dbReference type="NCBI Taxonomy" id="109957"/>
    <lineage>
        <taxon>Eukaryota</taxon>
        <taxon>Fungi</taxon>
        <taxon>Fungi incertae sedis</taxon>
        <taxon>Chytridiomycota</taxon>
        <taxon>Chytridiomycota incertae sedis</taxon>
        <taxon>Chytridiomycetes</taxon>
        <taxon>Chytridiales</taxon>
        <taxon>Chytriomycetaceae</taxon>
        <taxon>Physocladia</taxon>
    </lineage>
</organism>
<accession>A0AAD5T1K0</accession>
<evidence type="ECO:0008006" key="3">
    <source>
        <dbReference type="Google" id="ProtNLM"/>
    </source>
</evidence>
<evidence type="ECO:0000313" key="1">
    <source>
        <dbReference type="EMBL" id="KAJ3124669.1"/>
    </source>
</evidence>
<dbReference type="InterPro" id="IPR036282">
    <property type="entry name" value="Glutathione-S-Trfase_C_sf"/>
</dbReference>
<proteinExistence type="predicted"/>
<dbReference type="AlphaFoldDB" id="A0AAD5T1K0"/>
<name>A0AAD5T1K0_9FUNG</name>
<dbReference type="Proteomes" id="UP001211907">
    <property type="component" value="Unassembled WGS sequence"/>
</dbReference>
<protein>
    <recommendedName>
        <fullName evidence="3">GST N-terminal domain-containing protein</fullName>
    </recommendedName>
</protein>
<gene>
    <name evidence="1" type="ORF">HK100_011153</name>
</gene>
<sequence>MTHSVPLWNKSKSEADLTIKPPHDLGLPKAKLITVPWDPLCEEVRWALTRHGTPFVEYSYPWPLHIFATLEYSDPIPHKQQTEVPIFVNYKNEVYKRSSTDIFMYLYAHSFNTPLKIYSAPRALDLQEYFHKNLTPAVTRIYLSIILSSKKLTQKYLIGNTHLNTLRAIQATTWPIIRIAMYFWFGLSQKKIECAWADIEIVFTRVEDELANQGGKYIAAQTFTAADISFASHATFVLFPNDEDDENSENDAFGAIGCIVPSLKEIPKNVSEKVRKLRGRVAGQHAMKMWMNERGFASKPDGYRSFPSKYCKAKQDTNRIHKK</sequence>
<keyword evidence="2" id="KW-1185">Reference proteome</keyword>
<dbReference type="CDD" id="cd00299">
    <property type="entry name" value="GST_C_family"/>
    <property type="match status" value="1"/>
</dbReference>
<comment type="caution">
    <text evidence="1">The sequence shown here is derived from an EMBL/GenBank/DDBJ whole genome shotgun (WGS) entry which is preliminary data.</text>
</comment>
<reference evidence="1" key="1">
    <citation type="submission" date="2020-05" db="EMBL/GenBank/DDBJ databases">
        <title>Phylogenomic resolution of chytrid fungi.</title>
        <authorList>
            <person name="Stajich J.E."/>
            <person name="Amses K."/>
            <person name="Simmons R."/>
            <person name="Seto K."/>
            <person name="Myers J."/>
            <person name="Bonds A."/>
            <person name="Quandt C.A."/>
            <person name="Barry K."/>
            <person name="Liu P."/>
            <person name="Grigoriev I."/>
            <person name="Longcore J.E."/>
            <person name="James T.Y."/>
        </authorList>
    </citation>
    <scope>NUCLEOTIDE SEQUENCE</scope>
    <source>
        <strain evidence="1">JEL0513</strain>
    </source>
</reference>
<dbReference type="SUPFAM" id="SSF47616">
    <property type="entry name" value="GST C-terminal domain-like"/>
    <property type="match status" value="1"/>
</dbReference>
<dbReference type="EMBL" id="JADGJH010000658">
    <property type="protein sequence ID" value="KAJ3124669.1"/>
    <property type="molecule type" value="Genomic_DNA"/>
</dbReference>
<evidence type="ECO:0000313" key="2">
    <source>
        <dbReference type="Proteomes" id="UP001211907"/>
    </source>
</evidence>